<evidence type="ECO:0000259" key="2">
    <source>
        <dbReference type="Pfam" id="PF12274"/>
    </source>
</evidence>
<feature type="region of interest" description="Disordered" evidence="1">
    <location>
        <begin position="28"/>
        <end position="58"/>
    </location>
</feature>
<dbReference type="EnsemblPlants" id="OGLUM06G02130.1">
    <property type="protein sequence ID" value="OGLUM06G02130.1"/>
    <property type="gene ID" value="OGLUM06G02130"/>
</dbReference>
<organism evidence="3">
    <name type="scientific">Oryza glumipatula</name>
    <dbReference type="NCBI Taxonomy" id="40148"/>
    <lineage>
        <taxon>Eukaryota</taxon>
        <taxon>Viridiplantae</taxon>
        <taxon>Streptophyta</taxon>
        <taxon>Embryophyta</taxon>
        <taxon>Tracheophyta</taxon>
        <taxon>Spermatophyta</taxon>
        <taxon>Magnoliopsida</taxon>
        <taxon>Liliopsida</taxon>
        <taxon>Poales</taxon>
        <taxon>Poaceae</taxon>
        <taxon>BOP clade</taxon>
        <taxon>Oryzoideae</taxon>
        <taxon>Oryzeae</taxon>
        <taxon>Oryzinae</taxon>
        <taxon>Oryza</taxon>
    </lineage>
</organism>
<dbReference type="STRING" id="40148.A0A0E0A4L3"/>
<evidence type="ECO:0000313" key="4">
    <source>
        <dbReference type="Proteomes" id="UP000026961"/>
    </source>
</evidence>
<feature type="domain" description="DUF3615" evidence="2">
    <location>
        <begin position="211"/>
        <end position="314"/>
    </location>
</feature>
<dbReference type="Pfam" id="PF12274">
    <property type="entry name" value="DUF3615"/>
    <property type="match status" value="1"/>
</dbReference>
<evidence type="ECO:0000256" key="1">
    <source>
        <dbReference type="SAM" id="MobiDB-lite"/>
    </source>
</evidence>
<name>A0A0E0A4L3_9ORYZ</name>
<dbReference type="PANTHER" id="PTHR33326">
    <property type="entry name" value="OS05G0543800 PROTEIN"/>
    <property type="match status" value="1"/>
</dbReference>
<dbReference type="AlphaFoldDB" id="A0A0E0A4L3"/>
<feature type="compositionally biased region" description="Low complexity" evidence="1">
    <location>
        <begin position="103"/>
        <end position="113"/>
    </location>
</feature>
<protein>
    <recommendedName>
        <fullName evidence="2">DUF3615 domain-containing protein</fullName>
    </recommendedName>
</protein>
<dbReference type="Gramene" id="OGLUM06G02130.1">
    <property type="protein sequence ID" value="OGLUM06G02130.1"/>
    <property type="gene ID" value="OGLUM06G02130"/>
</dbReference>
<feature type="region of interest" description="Disordered" evidence="1">
    <location>
        <begin position="91"/>
        <end position="113"/>
    </location>
</feature>
<dbReference type="Proteomes" id="UP000026961">
    <property type="component" value="Chromosome 6"/>
</dbReference>
<reference evidence="3" key="2">
    <citation type="submission" date="2018-05" db="EMBL/GenBank/DDBJ databases">
        <title>OgluRS3 (Oryza glumaepatula Reference Sequence Version 3).</title>
        <authorList>
            <person name="Zhang J."/>
            <person name="Kudrna D."/>
            <person name="Lee S."/>
            <person name="Talag J."/>
            <person name="Welchert J."/>
            <person name="Wing R.A."/>
        </authorList>
    </citation>
    <scope>NUCLEOTIDE SEQUENCE [LARGE SCALE GENOMIC DNA]</scope>
</reference>
<evidence type="ECO:0000313" key="3">
    <source>
        <dbReference type="EnsemblPlants" id="OGLUM06G02130.1"/>
    </source>
</evidence>
<dbReference type="PANTHER" id="PTHR33326:SF44">
    <property type="entry name" value="OS10G0494950 PROTEIN"/>
    <property type="match status" value="1"/>
</dbReference>
<dbReference type="eggNOG" id="ENOG502R51W">
    <property type="taxonomic scope" value="Eukaryota"/>
</dbReference>
<dbReference type="InterPro" id="IPR022059">
    <property type="entry name" value="DUF3615"/>
</dbReference>
<keyword evidence="4" id="KW-1185">Reference proteome</keyword>
<dbReference type="HOGENOM" id="CLU_030684_0_2_1"/>
<reference evidence="3" key="1">
    <citation type="submission" date="2015-04" db="UniProtKB">
        <authorList>
            <consortium name="EnsemblPlants"/>
        </authorList>
    </citation>
    <scope>IDENTIFICATION</scope>
</reference>
<accession>A0A0E0A4L3</accession>
<proteinExistence type="predicted"/>
<sequence>MRSHRRRRSARRLAAFSPVRSPARALFLCQRSSRRRQRRAPSPPLPPHLGTSTAADPSYAQELQEPDALLSGELLSSTALKELITASTISSPQTVRRDGIDASTPSGSSPGSSILVRRPPGWYFVFYIRMDPGGRLHMYPDVGNGPYRSLPEVDDAINQHLHNLRIPEMGEELDRLPLIESMIRQDMYWPDGKRKHFNLVGGYEKDNRCLVQALVEKYNDDNNLLGDFAYELKEFLQIGVMYEDQRYYYHINFTTKIKGAHKSGCAMDNLFFAELSHMQGKDEWVVSCCCVIKPTANGHCYGCRNNGKSGLKHPNNSDAYSGGHLDGCLPFGLNDSRSKYDGLNPEDEEAMLRSMYKGMDEPSYLEGLFA</sequence>